<organism evidence="3 4">
    <name type="scientific">Dongia mobilis</name>
    <dbReference type="NCBI Taxonomy" id="578943"/>
    <lineage>
        <taxon>Bacteria</taxon>
        <taxon>Pseudomonadati</taxon>
        <taxon>Pseudomonadota</taxon>
        <taxon>Alphaproteobacteria</taxon>
        <taxon>Rhodospirillales</taxon>
        <taxon>Dongiaceae</taxon>
        <taxon>Dongia</taxon>
    </lineage>
</organism>
<dbReference type="GO" id="GO:0050660">
    <property type="term" value="F:flavin adenine dinucleotide binding"/>
    <property type="evidence" value="ECO:0007669"/>
    <property type="project" value="TreeGrafter"/>
</dbReference>
<feature type="domain" description="FAD/NAD(P)-binding" evidence="2">
    <location>
        <begin position="9"/>
        <end position="329"/>
    </location>
</feature>
<dbReference type="OrthoDB" id="7279140at2"/>
<keyword evidence="1" id="KW-0560">Oxidoreductase</keyword>
<evidence type="ECO:0000313" key="4">
    <source>
        <dbReference type="Proteomes" id="UP000295783"/>
    </source>
</evidence>
<keyword evidence="4" id="KW-1185">Reference proteome</keyword>
<dbReference type="PANTHER" id="PTHR43539:SF78">
    <property type="entry name" value="FLAVIN-CONTAINING MONOOXYGENASE"/>
    <property type="match status" value="1"/>
</dbReference>
<proteinExistence type="predicted"/>
<dbReference type="Pfam" id="PF07992">
    <property type="entry name" value="Pyr_redox_2"/>
    <property type="match status" value="1"/>
</dbReference>
<dbReference type="AlphaFoldDB" id="A0A4R6WR59"/>
<comment type="caution">
    <text evidence="3">The sequence shown here is derived from an EMBL/GenBank/DDBJ whole genome shotgun (WGS) entry which is preliminary data.</text>
</comment>
<dbReference type="Proteomes" id="UP000295783">
    <property type="component" value="Unassembled WGS sequence"/>
</dbReference>
<dbReference type="InterPro" id="IPR036188">
    <property type="entry name" value="FAD/NAD-bd_sf"/>
</dbReference>
<evidence type="ECO:0000256" key="1">
    <source>
        <dbReference type="ARBA" id="ARBA00023002"/>
    </source>
</evidence>
<dbReference type="InterPro" id="IPR050982">
    <property type="entry name" value="Auxin_biosynth/cation_transpt"/>
</dbReference>
<sequence>MTTLNDLPVAVIGAGPIGLAAAAHLAERNVPVKVFEAGASVGANIRDWAHVRVFTTWEQNVDTASRRLLERNGWSLPAADALPTGGELYRDYLAPLAEVPELTGSIETGARVVAIARQGLDKVTSRGRDGRPFELRIVDSMGDERTFLARAVVDASGTWQNPNPLGASGLPAAGEHAHAARIAYGMPDVLGAARADYAGKRIAVVGGGYSAINVLLDLVRLMEVAPATEAVWVVRGTDMNRVYGGGSADQLEARGALGTKLRQLVDSGHISLVTGFATRGVRANGKGVELLGTLRGADAVLQPVDRIVVATGQRPDLLMTRELRLELDPWLEGVKALGPLIDPNLHSCGSVPPHGHREVSHPEPGFYTIGVKSYGRAPTFLLLTGYEQARSVAAAIAGDWQAADNVHLVLPETGICSTDTAVGAAGCCGGPAPAEVDACCVADAVAKDAGKKGCGCGVAA</sequence>
<dbReference type="PANTHER" id="PTHR43539">
    <property type="entry name" value="FLAVIN-BINDING MONOOXYGENASE-LIKE PROTEIN (AFU_ORTHOLOGUE AFUA_4G09220)"/>
    <property type="match status" value="1"/>
</dbReference>
<dbReference type="InterPro" id="IPR023753">
    <property type="entry name" value="FAD/NAD-binding_dom"/>
</dbReference>
<dbReference type="Gene3D" id="3.50.50.60">
    <property type="entry name" value="FAD/NAD(P)-binding domain"/>
    <property type="match status" value="1"/>
</dbReference>
<evidence type="ECO:0000313" key="3">
    <source>
        <dbReference type="EMBL" id="TDQ84092.1"/>
    </source>
</evidence>
<reference evidence="3 4" key="1">
    <citation type="submission" date="2019-03" db="EMBL/GenBank/DDBJ databases">
        <title>Genomic Encyclopedia of Type Strains, Phase III (KMG-III): the genomes of soil and plant-associated and newly described type strains.</title>
        <authorList>
            <person name="Whitman W."/>
        </authorList>
    </citation>
    <scope>NUCLEOTIDE SEQUENCE [LARGE SCALE GENOMIC DNA]</scope>
    <source>
        <strain evidence="3 4">CGMCC 1.7660</strain>
    </source>
</reference>
<dbReference type="EMBL" id="SNYW01000006">
    <property type="protein sequence ID" value="TDQ84092.1"/>
    <property type="molecule type" value="Genomic_DNA"/>
</dbReference>
<gene>
    <name evidence="3" type="ORF">A8950_0639</name>
</gene>
<evidence type="ECO:0000259" key="2">
    <source>
        <dbReference type="Pfam" id="PF07992"/>
    </source>
</evidence>
<dbReference type="GO" id="GO:0004497">
    <property type="term" value="F:monooxygenase activity"/>
    <property type="evidence" value="ECO:0007669"/>
    <property type="project" value="TreeGrafter"/>
</dbReference>
<name>A0A4R6WR59_9PROT</name>
<protein>
    <submittedName>
        <fullName evidence="3">Pyridine nucleotide-disulfide oxidoreductase</fullName>
    </submittedName>
</protein>
<dbReference type="RefSeq" id="WP_133612152.1">
    <property type="nucleotide sequence ID" value="NZ_SNYW01000006.1"/>
</dbReference>
<accession>A0A4R6WR59</accession>
<dbReference type="SUPFAM" id="SSF51905">
    <property type="entry name" value="FAD/NAD(P)-binding domain"/>
    <property type="match status" value="1"/>
</dbReference>
<dbReference type="PRINTS" id="PR00368">
    <property type="entry name" value="FADPNR"/>
</dbReference>
<dbReference type="PRINTS" id="PR00411">
    <property type="entry name" value="PNDRDTASEI"/>
</dbReference>